<evidence type="ECO:0000313" key="1">
    <source>
        <dbReference type="Proteomes" id="UP000887565"/>
    </source>
</evidence>
<keyword evidence="1" id="KW-1185">Reference proteome</keyword>
<dbReference type="WBParaSite" id="nRc.2.0.1.t04830-RA">
    <property type="protein sequence ID" value="nRc.2.0.1.t04830-RA"/>
    <property type="gene ID" value="nRc.2.0.1.g04830"/>
</dbReference>
<reference evidence="2" key="1">
    <citation type="submission" date="2022-11" db="UniProtKB">
        <authorList>
            <consortium name="WormBaseParasite"/>
        </authorList>
    </citation>
    <scope>IDENTIFICATION</scope>
</reference>
<sequence>MSFDGCQHVIGSLVIQIFCAAELMKHLMDYGCRNDQLLDIFDLSIQKPIFCEENWWVFCGVVDLERGDDCGYGGIGGLGA</sequence>
<dbReference type="AlphaFoldDB" id="A0A915HTW2"/>
<evidence type="ECO:0000313" key="2">
    <source>
        <dbReference type="WBParaSite" id="nRc.2.0.1.t04830-RA"/>
    </source>
</evidence>
<name>A0A915HTW2_ROMCU</name>
<organism evidence="1 2">
    <name type="scientific">Romanomermis culicivorax</name>
    <name type="common">Nematode worm</name>
    <dbReference type="NCBI Taxonomy" id="13658"/>
    <lineage>
        <taxon>Eukaryota</taxon>
        <taxon>Metazoa</taxon>
        <taxon>Ecdysozoa</taxon>
        <taxon>Nematoda</taxon>
        <taxon>Enoplea</taxon>
        <taxon>Dorylaimia</taxon>
        <taxon>Mermithida</taxon>
        <taxon>Mermithoidea</taxon>
        <taxon>Mermithidae</taxon>
        <taxon>Romanomermis</taxon>
    </lineage>
</organism>
<dbReference type="Proteomes" id="UP000887565">
    <property type="component" value="Unplaced"/>
</dbReference>
<accession>A0A915HTW2</accession>
<proteinExistence type="predicted"/>
<protein>
    <submittedName>
        <fullName evidence="2">Uncharacterized protein</fullName>
    </submittedName>
</protein>